<evidence type="ECO:0000313" key="3">
    <source>
        <dbReference type="Proteomes" id="UP001176521"/>
    </source>
</evidence>
<proteinExistence type="predicted"/>
<protein>
    <submittedName>
        <fullName evidence="2">Uncharacterized protein</fullName>
    </submittedName>
</protein>
<feature type="region of interest" description="Disordered" evidence="1">
    <location>
        <begin position="195"/>
        <end position="234"/>
    </location>
</feature>
<dbReference type="AlphaFoldDB" id="A0AAN6GIX9"/>
<comment type="caution">
    <text evidence="2">The sequence shown here is derived from an EMBL/GenBank/DDBJ whole genome shotgun (WGS) entry which is preliminary data.</text>
</comment>
<name>A0AAN6GIX9_9BASI</name>
<gene>
    <name evidence="2" type="ORF">OC842_001934</name>
</gene>
<dbReference type="EMBL" id="JAPDMQ010000074">
    <property type="protein sequence ID" value="KAK0536575.1"/>
    <property type="molecule type" value="Genomic_DNA"/>
</dbReference>
<feature type="compositionally biased region" description="Basic residues" evidence="1">
    <location>
        <begin position="223"/>
        <end position="234"/>
    </location>
</feature>
<dbReference type="Proteomes" id="UP001176521">
    <property type="component" value="Unassembled WGS sequence"/>
</dbReference>
<reference evidence="2" key="1">
    <citation type="journal article" date="2023" name="PhytoFront">
        <title>Draft Genome Resources of Seven Strains of Tilletia horrida, Causal Agent of Kernel Smut of Rice.</title>
        <authorList>
            <person name="Khanal S."/>
            <person name="Antony Babu S."/>
            <person name="Zhou X.G."/>
        </authorList>
    </citation>
    <scope>NUCLEOTIDE SEQUENCE</scope>
    <source>
        <strain evidence="2">TX3</strain>
    </source>
</reference>
<organism evidence="2 3">
    <name type="scientific">Tilletia horrida</name>
    <dbReference type="NCBI Taxonomy" id="155126"/>
    <lineage>
        <taxon>Eukaryota</taxon>
        <taxon>Fungi</taxon>
        <taxon>Dikarya</taxon>
        <taxon>Basidiomycota</taxon>
        <taxon>Ustilaginomycotina</taxon>
        <taxon>Exobasidiomycetes</taxon>
        <taxon>Tilletiales</taxon>
        <taxon>Tilletiaceae</taxon>
        <taxon>Tilletia</taxon>
    </lineage>
</organism>
<evidence type="ECO:0000256" key="1">
    <source>
        <dbReference type="SAM" id="MobiDB-lite"/>
    </source>
</evidence>
<accession>A0AAN6GIX9</accession>
<evidence type="ECO:0000313" key="2">
    <source>
        <dbReference type="EMBL" id="KAK0536575.1"/>
    </source>
</evidence>
<sequence length="234" mass="25124">MAASSQPRYAVTHRLIQQDGGRNDEVPCPTQVILRDDAGEALAEGFQFINASHKVWTEGHAFEIESVHAVEVVKFVRASRQDVGPILRAAGGHDRSSSLVRGAPLAHDASRAVQPLAAPSFGRFVLPDDEVDARSESTIAAPRAEHFPRRTGAGTLGHFAIPDGEEVDFDQGPSSTKLSHSAVARSLENTTTALGKRYAPSTFKVPKKREDAGSASSVAGPSRTKRKRLGVTRR</sequence>
<keyword evidence="3" id="KW-1185">Reference proteome</keyword>